<dbReference type="EMBL" id="MK500604">
    <property type="protein sequence ID" value="QBK93760.1"/>
    <property type="molecule type" value="Genomic_DNA"/>
</dbReference>
<evidence type="ECO:0000313" key="1">
    <source>
        <dbReference type="EMBL" id="QBK93760.1"/>
    </source>
</evidence>
<proteinExistence type="predicted"/>
<organism evidence="1">
    <name type="scientific">Pithovirus LCPAC406</name>
    <dbReference type="NCBI Taxonomy" id="2506599"/>
    <lineage>
        <taxon>Viruses</taxon>
        <taxon>Pithoviruses</taxon>
    </lineage>
</organism>
<reference evidence="1" key="1">
    <citation type="journal article" date="2019" name="MBio">
        <title>Virus Genomes from Deep Sea Sediments Expand the Ocean Megavirome and Support Independent Origins of Viral Gigantism.</title>
        <authorList>
            <person name="Backstrom D."/>
            <person name="Yutin N."/>
            <person name="Jorgensen S.L."/>
            <person name="Dharamshi J."/>
            <person name="Homa F."/>
            <person name="Zaremba-Niedwiedzka K."/>
            <person name="Spang A."/>
            <person name="Wolf Y.I."/>
            <person name="Koonin E.V."/>
            <person name="Ettema T.J."/>
        </authorList>
    </citation>
    <scope>NUCLEOTIDE SEQUENCE</scope>
</reference>
<name>A0A481ZFN7_9VIRU</name>
<gene>
    <name evidence="1" type="ORF">LCPAC406_00740</name>
</gene>
<accession>A0A481ZFN7</accession>
<sequence length="297" mass="34680">MKFLFKIDIFEYLRVSLKMQYLREYLDRDTSVLIFQFLDNFRPFTLKEIKDSSIGISDWYYVAEDVCCDANRDVKESIEILKYCLSKGVIFGNFCFAYSATLGIIKYLESLIPKLTPQTYAMCMTNAIVIKNMKIIEYCQKHIGHVKHIMEDGMSISAAYGNFKYLKYFENRIHQPISDHVVRECITRAAGGNQIDMIKHLDAIYKRSLSRIWFDCMVQCLMYDALDTLKYCESKIIDGNVKQREQHKCGGKVTYGFWFVLFMSANASVGTKTYKYCDSKLSDKQCDPCEKMKVSYY</sequence>
<evidence type="ECO:0008006" key="2">
    <source>
        <dbReference type="Google" id="ProtNLM"/>
    </source>
</evidence>
<protein>
    <recommendedName>
        <fullName evidence="2">Ankyrin repeat protein</fullName>
    </recommendedName>
</protein>